<organism evidence="2 3">
    <name type="scientific">Trichoderma harzianum CBS 226.95</name>
    <dbReference type="NCBI Taxonomy" id="983964"/>
    <lineage>
        <taxon>Eukaryota</taxon>
        <taxon>Fungi</taxon>
        <taxon>Dikarya</taxon>
        <taxon>Ascomycota</taxon>
        <taxon>Pezizomycotina</taxon>
        <taxon>Sordariomycetes</taxon>
        <taxon>Hypocreomycetidae</taxon>
        <taxon>Hypocreales</taxon>
        <taxon>Hypocreaceae</taxon>
        <taxon>Trichoderma</taxon>
    </lineage>
</organism>
<protein>
    <submittedName>
        <fullName evidence="2">Uncharacterized protein</fullName>
    </submittedName>
</protein>
<feature type="compositionally biased region" description="Basic and acidic residues" evidence="1">
    <location>
        <begin position="48"/>
        <end position="61"/>
    </location>
</feature>
<dbReference type="AlphaFoldDB" id="A0A2T3ZTW7"/>
<evidence type="ECO:0000313" key="2">
    <source>
        <dbReference type="EMBL" id="PTB48233.1"/>
    </source>
</evidence>
<accession>A0A2T3ZTW7</accession>
<dbReference type="RefSeq" id="XP_024767910.1">
    <property type="nucleotide sequence ID" value="XM_024920102.1"/>
</dbReference>
<feature type="region of interest" description="Disordered" evidence="1">
    <location>
        <begin position="18"/>
        <end position="61"/>
    </location>
</feature>
<dbReference type="GeneID" id="36628671"/>
<evidence type="ECO:0000256" key="1">
    <source>
        <dbReference type="SAM" id="MobiDB-lite"/>
    </source>
</evidence>
<dbReference type="Proteomes" id="UP000241690">
    <property type="component" value="Unassembled WGS sequence"/>
</dbReference>
<dbReference type="EMBL" id="KZ679701">
    <property type="protein sequence ID" value="PTB48233.1"/>
    <property type="molecule type" value="Genomic_DNA"/>
</dbReference>
<name>A0A2T3ZTW7_TRIHA</name>
<keyword evidence="3" id="KW-1185">Reference proteome</keyword>
<evidence type="ECO:0000313" key="3">
    <source>
        <dbReference type="Proteomes" id="UP000241690"/>
    </source>
</evidence>
<gene>
    <name evidence="2" type="ORF">M431DRAFT_513806</name>
</gene>
<reference evidence="2 3" key="1">
    <citation type="submission" date="2016-07" db="EMBL/GenBank/DDBJ databases">
        <title>Multiple horizontal gene transfer events from other fungi enriched the ability of initially mycotrophic Trichoderma (Ascomycota) to feed on dead plant biomass.</title>
        <authorList>
            <consortium name="DOE Joint Genome Institute"/>
            <person name="Aerts A."/>
            <person name="Atanasova L."/>
            <person name="Chenthamara K."/>
            <person name="Zhang J."/>
            <person name="Grujic M."/>
            <person name="Henrissat B."/>
            <person name="Kuo A."/>
            <person name="Salamov A."/>
            <person name="Lipzen A."/>
            <person name="Labutti K."/>
            <person name="Barry K."/>
            <person name="Miao Y."/>
            <person name="Rahimi M.J."/>
            <person name="Shen Q."/>
            <person name="Grigoriev I.V."/>
            <person name="Kubicek C.P."/>
            <person name="Druzhinina I.S."/>
        </authorList>
    </citation>
    <scope>NUCLEOTIDE SEQUENCE [LARGE SCALE GENOMIC DNA]</scope>
    <source>
        <strain evidence="2 3">CBS 226.95</strain>
    </source>
</reference>
<proteinExistence type="predicted"/>
<sequence>MPADAAWLKLVQPSLQPSLRPLHDSRFPLFSPKQPHVPPCSPNPVADTRTRTAAPRESKKD</sequence>